<keyword evidence="1" id="KW-0472">Membrane</keyword>
<protein>
    <submittedName>
        <fullName evidence="2">Uncharacterized protein</fullName>
    </submittedName>
</protein>
<reference evidence="2" key="1">
    <citation type="submission" date="2021-05" db="EMBL/GenBank/DDBJ databases">
        <authorList>
            <person name="Alioto T."/>
            <person name="Alioto T."/>
            <person name="Gomez Garrido J."/>
        </authorList>
    </citation>
    <scope>NUCLEOTIDE SEQUENCE</scope>
</reference>
<organism evidence="2">
    <name type="scientific">Cacopsylla melanoneura</name>
    <dbReference type="NCBI Taxonomy" id="428564"/>
    <lineage>
        <taxon>Eukaryota</taxon>
        <taxon>Metazoa</taxon>
        <taxon>Ecdysozoa</taxon>
        <taxon>Arthropoda</taxon>
        <taxon>Hexapoda</taxon>
        <taxon>Insecta</taxon>
        <taxon>Pterygota</taxon>
        <taxon>Neoptera</taxon>
        <taxon>Paraneoptera</taxon>
        <taxon>Hemiptera</taxon>
        <taxon>Sternorrhyncha</taxon>
        <taxon>Psylloidea</taxon>
        <taxon>Psyllidae</taxon>
        <taxon>Psyllinae</taxon>
        <taxon>Cacopsylla</taxon>
    </lineage>
</organism>
<dbReference type="EMBL" id="HBUF01191848">
    <property type="protein sequence ID" value="CAG6658629.1"/>
    <property type="molecule type" value="Transcribed_RNA"/>
</dbReference>
<name>A0A8D8RVX3_9HEMI</name>
<keyword evidence="1" id="KW-0812">Transmembrane</keyword>
<accession>A0A8D8RVX3</accession>
<dbReference type="AlphaFoldDB" id="A0A8D8RVX3"/>
<evidence type="ECO:0000256" key="1">
    <source>
        <dbReference type="SAM" id="Phobius"/>
    </source>
</evidence>
<dbReference type="EMBL" id="HBUF01191845">
    <property type="protein sequence ID" value="CAG6658623.1"/>
    <property type="molecule type" value="Transcribed_RNA"/>
</dbReference>
<sequence>MFFFFFCSKVCQLVYLHVCRKIFAPFFSDFTCRFVYYCNLFPTLKKTIYTYLTQYIIFLMVFLFGLFNFLITFIYLKKNLSHLPSFCYQFRYLITIFQAL</sequence>
<evidence type="ECO:0000313" key="2">
    <source>
        <dbReference type="EMBL" id="CAG6658629.1"/>
    </source>
</evidence>
<proteinExistence type="predicted"/>
<feature type="transmembrane region" description="Helical" evidence="1">
    <location>
        <begin position="55"/>
        <end position="76"/>
    </location>
</feature>
<keyword evidence="1" id="KW-1133">Transmembrane helix</keyword>
<dbReference type="EMBL" id="HBUF01191847">
    <property type="protein sequence ID" value="CAG6658627.1"/>
    <property type="molecule type" value="Transcribed_RNA"/>
</dbReference>